<dbReference type="GeneID" id="61639012"/>
<dbReference type="EMBL" id="LS483372">
    <property type="protein sequence ID" value="SQF91690.1"/>
    <property type="molecule type" value="Genomic_DNA"/>
</dbReference>
<dbReference type="CDD" id="cd09117">
    <property type="entry name" value="PLDc_Bfil_DEXD_like"/>
    <property type="match status" value="1"/>
</dbReference>
<gene>
    <name evidence="1" type="ORF">NCTC10038_03116</name>
</gene>
<evidence type="ECO:0000313" key="2">
    <source>
        <dbReference type="Proteomes" id="UP000248640"/>
    </source>
</evidence>
<reference evidence="1 2" key="1">
    <citation type="submission" date="2018-06" db="EMBL/GenBank/DDBJ databases">
        <authorList>
            <consortium name="Pathogen Informatics"/>
            <person name="Doyle S."/>
        </authorList>
    </citation>
    <scope>NUCLEOTIDE SEQUENCE [LARGE SCALE GENOMIC DNA]</scope>
    <source>
        <strain evidence="1 2">NCTC10038</strain>
    </source>
</reference>
<dbReference type="AlphaFoldDB" id="A0A8B4I9K0"/>
<dbReference type="Gene3D" id="3.30.870.10">
    <property type="entry name" value="Endonuclease Chain A"/>
    <property type="match status" value="1"/>
</dbReference>
<accession>A0A8B4I9K0</accession>
<sequence>MELILLPKKSENLSLDGIYHRALSRSKELYIVSAYLTEWGIKESLGDQCESFLFIVGKDFGITRKSACRAVMEWLPADRHQEFMVAESINGFHPKAMFWREHDGKCYALLGSSNLTKAAFSTNFEANGFACISDEQFQLASEWIERVFEVSVTLNETWLDRYQEARQPANAGGSKADDPKETQEAYHLPLPAIRKLKGYKPYLTRRRDQMKAFRRNKTNLVSLIRSTSKARIWNQTRIDDFYNNLCALWYMGEQGSRFQGKGWERTGRNSDFREFSKSLIRVLDAPFAGRDRVVIQEINRLTSIGLTTRGALFSEMLCQFFPKHYYVLNRPIRGWFEGLDITFPRGLSNGERYVDCARLLRAALKRADGYPAANLAELDCIIWFASTLDG</sequence>
<name>A0A8B4I9K0_PSEFL</name>
<proteinExistence type="predicted"/>
<organism evidence="1 2">
    <name type="scientific">Pseudomonas fluorescens</name>
    <dbReference type="NCBI Taxonomy" id="294"/>
    <lineage>
        <taxon>Bacteria</taxon>
        <taxon>Pseudomonadati</taxon>
        <taxon>Pseudomonadota</taxon>
        <taxon>Gammaproteobacteria</taxon>
        <taxon>Pseudomonadales</taxon>
        <taxon>Pseudomonadaceae</taxon>
        <taxon>Pseudomonas</taxon>
    </lineage>
</organism>
<protein>
    <submittedName>
        <fullName evidence="1">Predicted HKD family nuclease</fullName>
    </submittedName>
</protein>
<dbReference type="Proteomes" id="UP000248640">
    <property type="component" value="Chromosome 1"/>
</dbReference>
<evidence type="ECO:0000313" key="1">
    <source>
        <dbReference type="EMBL" id="SQF91690.1"/>
    </source>
</evidence>
<dbReference type="RefSeq" id="WP_131696325.1">
    <property type="nucleotide sequence ID" value="NZ_CBCRXZ010000002.1"/>
</dbReference>